<dbReference type="Proteomes" id="UP000027746">
    <property type="component" value="Unassembled WGS sequence"/>
</dbReference>
<name>A0A073J1E2_9RHOB</name>
<evidence type="ECO:0000313" key="3">
    <source>
        <dbReference type="EMBL" id="KEJ95496.1"/>
    </source>
</evidence>
<evidence type="ECO:0000313" key="4">
    <source>
        <dbReference type="Proteomes" id="UP000027746"/>
    </source>
</evidence>
<feature type="domain" description="Haem-binding uptake Tiki superfamily ChaN" evidence="2">
    <location>
        <begin position="25"/>
        <end position="219"/>
    </location>
</feature>
<reference evidence="3 4" key="1">
    <citation type="submission" date="2014-01" db="EMBL/GenBank/DDBJ databases">
        <title>Sulfitobacter sp. H3 (MCCC 1A00686) Genome Sequencing.</title>
        <authorList>
            <person name="Lai Q."/>
            <person name="Hong Z."/>
        </authorList>
    </citation>
    <scope>NUCLEOTIDE SEQUENCE [LARGE SCALE GENOMIC DNA]</scope>
    <source>
        <strain evidence="3 4">H3</strain>
    </source>
</reference>
<dbReference type="OrthoDB" id="9795827at2"/>
<evidence type="ECO:0000259" key="2">
    <source>
        <dbReference type="Pfam" id="PF04187"/>
    </source>
</evidence>
<protein>
    <recommendedName>
        <fullName evidence="2">Haem-binding uptake Tiki superfamily ChaN domain-containing protein</fullName>
    </recommendedName>
</protein>
<organism evidence="3 4">
    <name type="scientific">Pseudosulfitobacter pseudonitzschiae</name>
    <dbReference type="NCBI Taxonomy" id="1402135"/>
    <lineage>
        <taxon>Bacteria</taxon>
        <taxon>Pseudomonadati</taxon>
        <taxon>Pseudomonadota</taxon>
        <taxon>Alphaproteobacteria</taxon>
        <taxon>Rhodobacterales</taxon>
        <taxon>Roseobacteraceae</taxon>
        <taxon>Pseudosulfitobacter</taxon>
    </lineage>
</organism>
<dbReference type="Pfam" id="PF04187">
    <property type="entry name" value="Cofac_haem_bdg"/>
    <property type="match status" value="1"/>
</dbReference>
<keyword evidence="1" id="KW-0732">Signal</keyword>
<proteinExistence type="predicted"/>
<keyword evidence="4" id="KW-1185">Reference proteome</keyword>
<feature type="chain" id="PRO_5001691715" description="Haem-binding uptake Tiki superfamily ChaN domain-containing protein" evidence="1">
    <location>
        <begin position="21"/>
        <end position="263"/>
    </location>
</feature>
<comment type="caution">
    <text evidence="3">The sequence shown here is derived from an EMBL/GenBank/DDBJ whole genome shotgun (WGS) entry which is preliminary data.</text>
</comment>
<dbReference type="RefSeq" id="WP_037926743.1">
    <property type="nucleotide sequence ID" value="NZ_CP054599.1"/>
</dbReference>
<accession>A0A073J1E2</accession>
<evidence type="ECO:0000256" key="1">
    <source>
        <dbReference type="SAM" id="SignalP"/>
    </source>
</evidence>
<feature type="signal peptide" evidence="1">
    <location>
        <begin position="1"/>
        <end position="20"/>
    </location>
</feature>
<dbReference type="GeneID" id="68871450"/>
<dbReference type="InterPro" id="IPR007314">
    <property type="entry name" value="Cofac_haem-bd_dom"/>
</dbReference>
<sequence length="263" mass="27840">MRNLIPALLSWAVLSGAAFAFEPADVPAADIVIVGEVHDNPAHHAAQAKVVAQVQPKAIVWEMLQAAQAGLVTPELIENADAMAERLGWAEAGWPDFSMYHPIFAAAPDAISYGAAVPRELAQAVMQEPLGAAFDAAAAYGLDRDLSDAHQIAREDLQRVAHCDALPKEMLPAMVKVQRLRDATLAQAAVRALADTGGPVVVITGNGHARKDWGVPSYLSQVAPKARVWSIGQAEDGNAPDGGFDVVWDAPAQDRPDPCAALR</sequence>
<dbReference type="EMBL" id="JAMD01000006">
    <property type="protein sequence ID" value="KEJ95496.1"/>
    <property type="molecule type" value="Genomic_DNA"/>
</dbReference>
<dbReference type="Gene3D" id="3.40.50.11550">
    <property type="match status" value="2"/>
</dbReference>
<dbReference type="CDD" id="cd14727">
    <property type="entry name" value="ChanN-like"/>
    <property type="match status" value="1"/>
</dbReference>
<gene>
    <name evidence="3" type="ORF">SUH3_21150</name>
</gene>
<dbReference type="AlphaFoldDB" id="A0A073J1E2"/>
<dbReference type="SUPFAM" id="SSF159501">
    <property type="entry name" value="EreA/ChaN-like"/>
    <property type="match status" value="1"/>
</dbReference>